<feature type="region of interest" description="Disordered" evidence="1">
    <location>
        <begin position="1"/>
        <end position="28"/>
    </location>
</feature>
<dbReference type="Proteomes" id="UP000015100">
    <property type="component" value="Unassembled WGS sequence"/>
</dbReference>
<evidence type="ECO:0000256" key="1">
    <source>
        <dbReference type="SAM" id="MobiDB-lite"/>
    </source>
</evidence>
<keyword evidence="3" id="KW-1185">Reference proteome</keyword>
<protein>
    <submittedName>
        <fullName evidence="2">Uncharacterized protein</fullName>
    </submittedName>
</protein>
<reference evidence="3" key="2">
    <citation type="submission" date="2013-04" db="EMBL/GenBank/DDBJ databases">
        <title>Genomic mechanisms accounting for the adaptation to parasitism in nematode-trapping fungi.</title>
        <authorList>
            <person name="Ahren D.G."/>
        </authorList>
    </citation>
    <scope>NUCLEOTIDE SEQUENCE [LARGE SCALE GENOMIC DNA]</scope>
    <source>
        <strain evidence="3">CBS 200.50</strain>
    </source>
</reference>
<dbReference type="EMBL" id="AQGS01000032">
    <property type="protein sequence ID" value="EPS44847.1"/>
    <property type="molecule type" value="Genomic_DNA"/>
</dbReference>
<feature type="compositionally biased region" description="Polar residues" evidence="1">
    <location>
        <begin position="103"/>
        <end position="120"/>
    </location>
</feature>
<feature type="region of interest" description="Disordered" evidence="1">
    <location>
        <begin position="79"/>
        <end position="189"/>
    </location>
</feature>
<feature type="compositionally biased region" description="Basic and acidic residues" evidence="1">
    <location>
        <begin position="174"/>
        <end position="189"/>
    </location>
</feature>
<accession>S8CAZ7</accession>
<proteinExistence type="predicted"/>
<feature type="compositionally biased region" description="Polar residues" evidence="1">
    <location>
        <begin position="1"/>
        <end position="20"/>
    </location>
</feature>
<gene>
    <name evidence="2" type="ORF">H072_1175</name>
</gene>
<dbReference type="HOGENOM" id="CLU_1372197_0_0_1"/>
<reference evidence="2 3" key="1">
    <citation type="journal article" date="2013" name="PLoS Genet.">
        <title>Genomic mechanisms accounting for the adaptation to parasitism in nematode-trapping fungi.</title>
        <authorList>
            <person name="Meerupati T."/>
            <person name="Andersson K.M."/>
            <person name="Friman E."/>
            <person name="Kumar D."/>
            <person name="Tunlid A."/>
            <person name="Ahren D."/>
        </authorList>
    </citation>
    <scope>NUCLEOTIDE SEQUENCE [LARGE SCALE GENOMIC DNA]</scope>
    <source>
        <strain evidence="2 3">CBS 200.50</strain>
    </source>
</reference>
<dbReference type="OMA" id="HINPTHG"/>
<evidence type="ECO:0000313" key="3">
    <source>
        <dbReference type="Proteomes" id="UP000015100"/>
    </source>
</evidence>
<sequence>MSQYQHINPTHGQKNTTDPSTKTDFKREFSGAVLKDSLAAESLQSGGSFSKGNPTGILDATAASTTLNRGDDTEGFRIVHMPEGTSGFGFDSGKDDGYKSSTTAASQSSDGGFESNTAMKSQKDESFGGASIVDKQPEVGSDEDPGRFAEARFVQGNTARDGAARGFGMGGMGMRDDNMFNPLDGDRRI</sequence>
<comment type="caution">
    <text evidence="2">The sequence shown here is derived from an EMBL/GenBank/DDBJ whole genome shotgun (WGS) entry which is preliminary data.</text>
</comment>
<name>S8CAZ7_DACHA</name>
<evidence type="ECO:0000313" key="2">
    <source>
        <dbReference type="EMBL" id="EPS44847.1"/>
    </source>
</evidence>
<dbReference type="AlphaFoldDB" id="S8CAZ7"/>
<organism evidence="2 3">
    <name type="scientific">Dactylellina haptotyla (strain CBS 200.50)</name>
    <name type="common">Nematode-trapping fungus</name>
    <name type="synonym">Monacrosporium haptotylum</name>
    <dbReference type="NCBI Taxonomy" id="1284197"/>
    <lineage>
        <taxon>Eukaryota</taxon>
        <taxon>Fungi</taxon>
        <taxon>Dikarya</taxon>
        <taxon>Ascomycota</taxon>
        <taxon>Pezizomycotina</taxon>
        <taxon>Orbiliomycetes</taxon>
        <taxon>Orbiliales</taxon>
        <taxon>Orbiliaceae</taxon>
        <taxon>Dactylellina</taxon>
    </lineage>
</organism>
<dbReference type="OrthoDB" id="5383057at2759"/>